<feature type="region of interest" description="Disordered" evidence="1">
    <location>
        <begin position="1"/>
        <end position="22"/>
    </location>
</feature>
<dbReference type="OMA" id="AWKSISA"/>
<evidence type="ECO:0000256" key="1">
    <source>
        <dbReference type="SAM" id="MobiDB-lite"/>
    </source>
</evidence>
<feature type="domain" description="DUF659" evidence="2">
    <location>
        <begin position="159"/>
        <end position="239"/>
    </location>
</feature>
<dbReference type="Pfam" id="PF04937">
    <property type="entry name" value="DUF659"/>
    <property type="match status" value="1"/>
</dbReference>
<dbReference type="PANTHER" id="PTHR32166">
    <property type="entry name" value="OSJNBA0013A04.12 PROTEIN"/>
    <property type="match status" value="1"/>
</dbReference>
<gene>
    <name evidence="3" type="ORF">ZEAMMB73_Zm00001d021585</name>
</gene>
<organism evidence="3">
    <name type="scientific">Zea mays</name>
    <name type="common">Maize</name>
    <dbReference type="NCBI Taxonomy" id="4577"/>
    <lineage>
        <taxon>Eukaryota</taxon>
        <taxon>Viridiplantae</taxon>
        <taxon>Streptophyta</taxon>
        <taxon>Embryophyta</taxon>
        <taxon>Tracheophyta</taxon>
        <taxon>Spermatophyta</taxon>
        <taxon>Magnoliopsida</taxon>
        <taxon>Liliopsida</taxon>
        <taxon>Poales</taxon>
        <taxon>Poaceae</taxon>
        <taxon>PACMAD clade</taxon>
        <taxon>Panicoideae</taxon>
        <taxon>Andropogonodae</taxon>
        <taxon>Andropogoneae</taxon>
        <taxon>Tripsacinae</taxon>
        <taxon>Zea</taxon>
    </lineage>
</organism>
<accession>A0A1D6ICK3</accession>
<feature type="compositionally biased region" description="Polar residues" evidence="1">
    <location>
        <begin position="1"/>
        <end position="15"/>
    </location>
</feature>
<evidence type="ECO:0000313" key="3">
    <source>
        <dbReference type="EMBL" id="ONM57593.1"/>
    </source>
</evidence>
<name>A0A1D6ICK3_MAIZE</name>
<reference evidence="3" key="1">
    <citation type="submission" date="2015-12" db="EMBL/GenBank/DDBJ databases">
        <title>Update maize B73 reference genome by single molecule sequencing technologies.</title>
        <authorList>
            <consortium name="Maize Genome Sequencing Project"/>
            <person name="Ware D."/>
        </authorList>
    </citation>
    <scope>NUCLEOTIDE SEQUENCE [LARGE SCALE GENOMIC DNA]</scope>
    <source>
        <tissue evidence="3">Seedling</tissue>
    </source>
</reference>
<dbReference type="InterPro" id="IPR007021">
    <property type="entry name" value="DUF659"/>
</dbReference>
<dbReference type="SUPFAM" id="SSF53098">
    <property type="entry name" value="Ribonuclease H-like"/>
    <property type="match status" value="1"/>
</dbReference>
<proteinExistence type="predicted"/>
<dbReference type="InterPro" id="IPR012337">
    <property type="entry name" value="RNaseH-like_sf"/>
</dbReference>
<dbReference type="PANTHER" id="PTHR32166:SF74">
    <property type="entry name" value="OS05G0256350 PROTEIN"/>
    <property type="match status" value="1"/>
</dbReference>
<sequence length="520" mass="59739">MSSSEPQVDATTEPKSQLKRESSDIGWECGRLVDPNDKNRVKCLLCGHESTGGIHRFKQHVGSSVAKCKKSLVGSSDSVSKLGPMDSFARRIDPKANQAEARRQQNINETLWKERTHQVQQYVARWVYTLGIPFHACDNDEFKEMVEAIGRFGLGFQPPSQHHYRDKLLEEEHARTKSLLQDREDEKNKYGCSVMTDAWTDMKRRSIMNICTHTTAGTSFIKSNVSHTSEVFEPLVKLLRLVDGDVKPSMGFLYGELINAKNAIKEAFGNVEIKYKEVMSIVEKKMKDMLDSPLHVAAYMLNPYYSYTNSSIFCDSTIMEKSMICVETFYHGEDEKAYRVVNDDLDRFQTKQGFFSRNMTRSCQCLDFNPAYLQTHTKRRNRLTTERLNNLIFIQFNNRMLSKKERISRNKNYEVLLSNDCSEAQGFFFQGGDEQALVQIRDEDEDEGEMQGTCIPWSVLGDAMGVEDELQPHRSARVAREVDEEVWESGKEDEDNVHEDIDYEEDNCEISNTSDYVHVA</sequence>
<protein>
    <submittedName>
        <fullName evidence="3">HAT transposon superfamily protein</fullName>
    </submittedName>
</protein>
<evidence type="ECO:0000259" key="2">
    <source>
        <dbReference type="Pfam" id="PF04937"/>
    </source>
</evidence>
<dbReference type="InParanoid" id="A0A1D6ICK3"/>
<feature type="region of interest" description="Disordered" evidence="1">
    <location>
        <begin position="484"/>
        <end position="505"/>
    </location>
</feature>
<dbReference type="AlphaFoldDB" id="A0A1D6ICK3"/>
<dbReference type="EMBL" id="CM007650">
    <property type="protein sequence ID" value="ONM57593.1"/>
    <property type="molecule type" value="Genomic_DNA"/>
</dbReference>